<evidence type="ECO:0000256" key="15">
    <source>
        <dbReference type="SAM" id="Phobius"/>
    </source>
</evidence>
<dbReference type="EC" id="2.7.13.3" evidence="3"/>
<dbReference type="Proteomes" id="UP000831607">
    <property type="component" value="Chromosome"/>
</dbReference>
<dbReference type="SMART" id="SM00304">
    <property type="entry name" value="HAMP"/>
    <property type="match status" value="1"/>
</dbReference>
<evidence type="ECO:0000256" key="13">
    <source>
        <dbReference type="ARBA" id="ARBA00023012"/>
    </source>
</evidence>
<evidence type="ECO:0000259" key="16">
    <source>
        <dbReference type="PROSITE" id="PS50109"/>
    </source>
</evidence>
<feature type="transmembrane region" description="Helical" evidence="15">
    <location>
        <begin position="172"/>
        <end position="191"/>
    </location>
</feature>
<sequence>MRWPGWRPLASLRSRLVLLVLATLLVAQALTVYVMVTYQRDELQTATANLLVTSITTLKSAISMVRPERQAMFVHHTSQGQWRLLDEPPPRGARFQSADGLEAGAQNAQAVRRSLRMLSREVNRALGSTARVAVSAGAQPYLYVSLGERPGQAPWLRIPLDRIDPPVRVPFLLWWLLALFVLAMIALWFSWHITRPITRLAKATDMLASGRPEPVKPSGPTETRRLGEHFNSMLEALAQTQQTQQTLLAGLPHDLKGPMARMALRIEMTEDQALKAGLKRDLADMQHMTEQFLDFLRGQDISRLRLEQLRLDRWLQEQVNERRQLGQDIALIGHLPILEVSADQAALQRLLNNLIDNALTHGKPPVEIALEQIDPKFACLTVSDHGAGLDPSQYERAFKPFERIDAARSRSGNVGLGLSLVKGIAIAHGGSVSLAAHASGGLSVQVKLPLSGGN</sequence>
<protein>
    <recommendedName>
        <fullName evidence="3">histidine kinase</fullName>
        <ecNumber evidence="3">2.7.13.3</ecNumber>
    </recommendedName>
</protein>
<dbReference type="InterPro" id="IPR005467">
    <property type="entry name" value="His_kinase_dom"/>
</dbReference>
<proteinExistence type="predicted"/>
<name>A0ABY4AKT4_9BURK</name>
<dbReference type="PANTHER" id="PTHR44936">
    <property type="entry name" value="SENSOR PROTEIN CREC"/>
    <property type="match status" value="1"/>
</dbReference>
<dbReference type="Gene3D" id="3.30.565.10">
    <property type="entry name" value="Histidine kinase-like ATPase, C-terminal domain"/>
    <property type="match status" value="1"/>
</dbReference>
<evidence type="ECO:0000256" key="2">
    <source>
        <dbReference type="ARBA" id="ARBA00004429"/>
    </source>
</evidence>
<dbReference type="Pfam" id="PF00672">
    <property type="entry name" value="HAMP"/>
    <property type="match status" value="1"/>
</dbReference>
<evidence type="ECO:0000313" key="19">
    <source>
        <dbReference type="Proteomes" id="UP000831607"/>
    </source>
</evidence>
<evidence type="ECO:0000256" key="12">
    <source>
        <dbReference type="ARBA" id="ARBA00022989"/>
    </source>
</evidence>
<dbReference type="InterPro" id="IPR036890">
    <property type="entry name" value="HATPase_C_sf"/>
</dbReference>
<keyword evidence="13" id="KW-0902">Two-component regulatory system</keyword>
<dbReference type="PROSITE" id="PS50109">
    <property type="entry name" value="HIS_KIN"/>
    <property type="match status" value="1"/>
</dbReference>
<keyword evidence="14 15" id="KW-0472">Membrane</keyword>
<feature type="domain" description="HAMP" evidence="17">
    <location>
        <begin position="191"/>
        <end position="242"/>
    </location>
</feature>
<comment type="catalytic activity">
    <reaction evidence="1">
        <text>ATP + protein L-histidine = ADP + protein N-phospho-L-histidine.</text>
        <dbReference type="EC" id="2.7.13.3"/>
    </reaction>
</comment>
<dbReference type="Gene3D" id="1.10.287.130">
    <property type="match status" value="1"/>
</dbReference>
<evidence type="ECO:0000256" key="1">
    <source>
        <dbReference type="ARBA" id="ARBA00000085"/>
    </source>
</evidence>
<comment type="subcellular location">
    <subcellularLocation>
        <location evidence="2">Cell inner membrane</location>
        <topology evidence="2">Multi-pass membrane protein</topology>
    </subcellularLocation>
</comment>
<dbReference type="PANTHER" id="PTHR44936:SF5">
    <property type="entry name" value="SENSOR HISTIDINE KINASE ENVZ"/>
    <property type="match status" value="1"/>
</dbReference>
<dbReference type="InterPro" id="IPR004358">
    <property type="entry name" value="Sig_transdc_His_kin-like_C"/>
</dbReference>
<accession>A0ABY4AKT4</accession>
<keyword evidence="7" id="KW-0808">Transferase</keyword>
<evidence type="ECO:0000256" key="9">
    <source>
        <dbReference type="ARBA" id="ARBA00022741"/>
    </source>
</evidence>
<dbReference type="InterPro" id="IPR050980">
    <property type="entry name" value="2C_sensor_his_kinase"/>
</dbReference>
<evidence type="ECO:0000313" key="18">
    <source>
        <dbReference type="EMBL" id="UOD50901.1"/>
    </source>
</evidence>
<keyword evidence="10" id="KW-0418">Kinase</keyword>
<evidence type="ECO:0000256" key="7">
    <source>
        <dbReference type="ARBA" id="ARBA00022679"/>
    </source>
</evidence>
<evidence type="ECO:0000256" key="4">
    <source>
        <dbReference type="ARBA" id="ARBA00022475"/>
    </source>
</evidence>
<keyword evidence="12 15" id="KW-1133">Transmembrane helix</keyword>
<dbReference type="EMBL" id="CP063982">
    <property type="protein sequence ID" value="UOD50901.1"/>
    <property type="molecule type" value="Genomic_DNA"/>
</dbReference>
<dbReference type="SUPFAM" id="SSF47384">
    <property type="entry name" value="Homodimeric domain of signal transducing histidine kinase"/>
    <property type="match status" value="1"/>
</dbReference>
<dbReference type="CDD" id="cd00075">
    <property type="entry name" value="HATPase"/>
    <property type="match status" value="1"/>
</dbReference>
<dbReference type="InterPro" id="IPR003660">
    <property type="entry name" value="HAMP_dom"/>
</dbReference>
<evidence type="ECO:0000256" key="5">
    <source>
        <dbReference type="ARBA" id="ARBA00022519"/>
    </source>
</evidence>
<dbReference type="SUPFAM" id="SSF55874">
    <property type="entry name" value="ATPase domain of HSP90 chaperone/DNA topoisomerase II/histidine kinase"/>
    <property type="match status" value="1"/>
</dbReference>
<dbReference type="SMART" id="SM00388">
    <property type="entry name" value="HisKA"/>
    <property type="match status" value="1"/>
</dbReference>
<dbReference type="RefSeq" id="WP_243479314.1">
    <property type="nucleotide sequence ID" value="NZ_CP063982.1"/>
</dbReference>
<keyword evidence="4" id="KW-1003">Cell membrane</keyword>
<evidence type="ECO:0000256" key="6">
    <source>
        <dbReference type="ARBA" id="ARBA00022553"/>
    </source>
</evidence>
<evidence type="ECO:0000256" key="3">
    <source>
        <dbReference type="ARBA" id="ARBA00012438"/>
    </source>
</evidence>
<dbReference type="PRINTS" id="PR00344">
    <property type="entry name" value="BCTRLSENSOR"/>
</dbReference>
<evidence type="ECO:0000256" key="8">
    <source>
        <dbReference type="ARBA" id="ARBA00022692"/>
    </source>
</evidence>
<reference evidence="18 19" key="1">
    <citation type="submission" date="2020-11" db="EMBL/GenBank/DDBJ databases">
        <title>Algicoccus daihaiensis sp.nov., isolated from Daihai Lake in Inner Mongolia.</title>
        <authorList>
            <person name="Kai J."/>
        </authorList>
    </citation>
    <scope>NUCLEOTIDE SEQUENCE [LARGE SCALE GENOMIC DNA]</scope>
    <source>
        <strain evidence="19">f23</strain>
    </source>
</reference>
<feature type="domain" description="Histidine kinase" evidence="16">
    <location>
        <begin position="250"/>
        <end position="452"/>
    </location>
</feature>
<dbReference type="CDD" id="cd06225">
    <property type="entry name" value="HAMP"/>
    <property type="match status" value="1"/>
</dbReference>
<organism evidence="18 19">
    <name type="scientific">Orrella daihaiensis</name>
    <dbReference type="NCBI Taxonomy" id="2782176"/>
    <lineage>
        <taxon>Bacteria</taxon>
        <taxon>Pseudomonadati</taxon>
        <taxon>Pseudomonadota</taxon>
        <taxon>Betaproteobacteria</taxon>
        <taxon>Burkholderiales</taxon>
        <taxon>Alcaligenaceae</taxon>
        <taxon>Orrella</taxon>
    </lineage>
</organism>
<evidence type="ECO:0000259" key="17">
    <source>
        <dbReference type="PROSITE" id="PS50885"/>
    </source>
</evidence>
<keyword evidence="19" id="KW-1185">Reference proteome</keyword>
<keyword evidence="8 15" id="KW-0812">Transmembrane</keyword>
<keyword evidence="9" id="KW-0547">Nucleotide-binding</keyword>
<evidence type="ECO:0000256" key="11">
    <source>
        <dbReference type="ARBA" id="ARBA00022840"/>
    </source>
</evidence>
<dbReference type="InterPro" id="IPR003594">
    <property type="entry name" value="HATPase_dom"/>
</dbReference>
<dbReference type="Pfam" id="PF02518">
    <property type="entry name" value="HATPase_c"/>
    <property type="match status" value="1"/>
</dbReference>
<dbReference type="InterPro" id="IPR036097">
    <property type="entry name" value="HisK_dim/P_sf"/>
</dbReference>
<keyword evidence="11" id="KW-0067">ATP-binding</keyword>
<keyword evidence="6" id="KW-0597">Phosphoprotein</keyword>
<dbReference type="InterPro" id="IPR003661">
    <property type="entry name" value="HisK_dim/P_dom"/>
</dbReference>
<evidence type="ECO:0000256" key="14">
    <source>
        <dbReference type="ARBA" id="ARBA00023136"/>
    </source>
</evidence>
<keyword evidence="5" id="KW-0997">Cell inner membrane</keyword>
<dbReference type="PROSITE" id="PS50885">
    <property type="entry name" value="HAMP"/>
    <property type="match status" value="1"/>
</dbReference>
<evidence type="ECO:0000256" key="10">
    <source>
        <dbReference type="ARBA" id="ARBA00022777"/>
    </source>
</evidence>
<gene>
    <name evidence="18" type="ORF">DHf2319_02970</name>
</gene>
<dbReference type="SMART" id="SM00387">
    <property type="entry name" value="HATPase_c"/>
    <property type="match status" value="1"/>
</dbReference>